<name>A0A368TAH5_9ACTN</name>
<proteinExistence type="predicted"/>
<gene>
    <name evidence="1" type="ORF">DEF24_02715</name>
</gene>
<sequence>MQKEADLAGAAGSALFDLVRRWAAPPSGGPPRRGNRPTASVLVVQAFPCADAELRVGDVAERIHVRPSTASRMAAAALGEGYLARAAAPDDARVAGLRLTEDGVRLRAAALDFQAEVFRRGTAGWPAEERAAFARLLVRFTADLAAAGLPPEPAGGPDVRAGDGN</sequence>
<comment type="caution">
    <text evidence="1">The sequence shown here is derived from an EMBL/GenBank/DDBJ whole genome shotgun (WGS) entry which is preliminary data.</text>
</comment>
<dbReference type="EMBL" id="QEIN01000012">
    <property type="protein sequence ID" value="RCV61968.1"/>
    <property type="molecule type" value="Genomic_DNA"/>
</dbReference>
<reference evidence="1 2" key="1">
    <citation type="submission" date="2018-04" db="EMBL/GenBank/DDBJ databases">
        <title>Novel actinobacteria from marine sediment.</title>
        <authorList>
            <person name="Ng Z.Y."/>
            <person name="Tan G.Y.A."/>
        </authorList>
    </citation>
    <scope>NUCLEOTIDE SEQUENCE [LARGE SCALE GENOMIC DNA]</scope>
    <source>
        <strain evidence="1 2">TPS81</strain>
    </source>
</reference>
<evidence type="ECO:0000313" key="1">
    <source>
        <dbReference type="EMBL" id="RCV61968.1"/>
    </source>
</evidence>
<dbReference type="AlphaFoldDB" id="A0A368TAH5"/>
<dbReference type="InterPro" id="IPR036388">
    <property type="entry name" value="WH-like_DNA-bd_sf"/>
</dbReference>
<dbReference type="InterPro" id="IPR036390">
    <property type="entry name" value="WH_DNA-bd_sf"/>
</dbReference>
<evidence type="ECO:0000313" key="2">
    <source>
        <dbReference type="Proteomes" id="UP000253318"/>
    </source>
</evidence>
<protein>
    <submittedName>
        <fullName evidence="1">MarR family transcriptional regulator</fullName>
    </submittedName>
</protein>
<keyword evidence="2" id="KW-1185">Reference proteome</keyword>
<dbReference type="Proteomes" id="UP000253318">
    <property type="component" value="Unassembled WGS sequence"/>
</dbReference>
<organism evidence="1 2">
    <name type="scientific">Marinitenerispora sediminis</name>
    <dbReference type="NCBI Taxonomy" id="1931232"/>
    <lineage>
        <taxon>Bacteria</taxon>
        <taxon>Bacillati</taxon>
        <taxon>Actinomycetota</taxon>
        <taxon>Actinomycetes</taxon>
        <taxon>Streptosporangiales</taxon>
        <taxon>Nocardiopsidaceae</taxon>
        <taxon>Marinitenerispora</taxon>
    </lineage>
</organism>
<dbReference type="SUPFAM" id="SSF46785">
    <property type="entry name" value="Winged helix' DNA-binding domain"/>
    <property type="match status" value="1"/>
</dbReference>
<accession>A0A368TAH5</accession>
<dbReference type="Gene3D" id="1.10.10.10">
    <property type="entry name" value="Winged helix-like DNA-binding domain superfamily/Winged helix DNA-binding domain"/>
    <property type="match status" value="1"/>
</dbReference>